<evidence type="ECO:0000313" key="3">
    <source>
        <dbReference type="Proteomes" id="UP000839052"/>
    </source>
</evidence>
<dbReference type="RefSeq" id="WP_239797180.1">
    <property type="nucleotide sequence ID" value="NZ_OU912926.1"/>
</dbReference>
<organism evidence="2 3">
    <name type="scientific">Candidatus Nitrotoga arctica</name>
    <dbReference type="NCBI Taxonomy" id="453162"/>
    <lineage>
        <taxon>Bacteria</taxon>
        <taxon>Pseudomonadati</taxon>
        <taxon>Pseudomonadota</taxon>
        <taxon>Betaproteobacteria</taxon>
        <taxon>Nitrosomonadales</taxon>
        <taxon>Gallionellaceae</taxon>
        <taxon>Candidatus Nitrotoga</taxon>
    </lineage>
</organism>
<dbReference type="EMBL" id="OU912926">
    <property type="protein sequence ID" value="CAG9933403.1"/>
    <property type="molecule type" value="Genomic_DNA"/>
</dbReference>
<name>A0ABN8ASK2_9PROT</name>
<keyword evidence="3" id="KW-1185">Reference proteome</keyword>
<protein>
    <recommendedName>
        <fullName evidence="4">Lipoprotein</fullName>
    </recommendedName>
</protein>
<keyword evidence="1" id="KW-0732">Signal</keyword>
<accession>A0ABN8ASK2</accession>
<feature type="signal peptide" evidence="1">
    <location>
        <begin position="1"/>
        <end position="22"/>
    </location>
</feature>
<proteinExistence type="predicted"/>
<evidence type="ECO:0008006" key="4">
    <source>
        <dbReference type="Google" id="ProtNLM"/>
    </source>
</evidence>
<reference evidence="2 3" key="1">
    <citation type="submission" date="2021-10" db="EMBL/GenBank/DDBJ databases">
        <authorList>
            <person name="Koch H."/>
        </authorList>
    </citation>
    <scope>NUCLEOTIDE SEQUENCE [LARGE SCALE GENOMIC DNA]</scope>
    <source>
        <strain evidence="2">6680</strain>
    </source>
</reference>
<sequence>MRTFFRLSIFAGALCVISTAYATAADDGIVPSYTMEEIYERAAALKQVLSKDKTPNDPTALLELAMKAAEFRGYVAGILDLQAAYPKLVECSKRNSIGLIAARTAGMVTSVPLDRGGHPSYNILLSIYFACDESNWTKKNK</sequence>
<evidence type="ECO:0000256" key="1">
    <source>
        <dbReference type="SAM" id="SignalP"/>
    </source>
</evidence>
<dbReference type="Proteomes" id="UP000839052">
    <property type="component" value="Chromosome"/>
</dbReference>
<gene>
    <name evidence="2" type="ORF">NTG6680_2154</name>
</gene>
<feature type="chain" id="PRO_5046890036" description="Lipoprotein" evidence="1">
    <location>
        <begin position="23"/>
        <end position="141"/>
    </location>
</feature>
<evidence type="ECO:0000313" key="2">
    <source>
        <dbReference type="EMBL" id="CAG9933403.1"/>
    </source>
</evidence>